<dbReference type="EMBL" id="JAYMGO010000013">
    <property type="protein sequence ID" value="KAL1263456.1"/>
    <property type="molecule type" value="Genomic_DNA"/>
</dbReference>
<evidence type="ECO:0000313" key="2">
    <source>
        <dbReference type="EMBL" id="KAL1263456.1"/>
    </source>
</evidence>
<dbReference type="Proteomes" id="UP001558613">
    <property type="component" value="Unassembled WGS sequence"/>
</dbReference>
<evidence type="ECO:0000256" key="1">
    <source>
        <dbReference type="SAM" id="MobiDB-lite"/>
    </source>
</evidence>
<proteinExistence type="predicted"/>
<feature type="compositionally biased region" description="Basic and acidic residues" evidence="1">
    <location>
        <begin position="1"/>
        <end position="12"/>
    </location>
</feature>
<protein>
    <recommendedName>
        <fullName evidence="4">Retrotransposon gag domain-containing protein</fullName>
    </recommendedName>
</protein>
<organism evidence="2 3">
    <name type="scientific">Cirrhinus molitorella</name>
    <name type="common">mud carp</name>
    <dbReference type="NCBI Taxonomy" id="172907"/>
    <lineage>
        <taxon>Eukaryota</taxon>
        <taxon>Metazoa</taxon>
        <taxon>Chordata</taxon>
        <taxon>Craniata</taxon>
        <taxon>Vertebrata</taxon>
        <taxon>Euteleostomi</taxon>
        <taxon>Actinopterygii</taxon>
        <taxon>Neopterygii</taxon>
        <taxon>Teleostei</taxon>
        <taxon>Ostariophysi</taxon>
        <taxon>Cypriniformes</taxon>
        <taxon>Cyprinidae</taxon>
        <taxon>Labeoninae</taxon>
        <taxon>Labeonini</taxon>
        <taxon>Cirrhinus</taxon>
    </lineage>
</organism>
<dbReference type="PANTHER" id="PTHR46888:SF1">
    <property type="entry name" value="RIBONUCLEASE H"/>
    <property type="match status" value="1"/>
</dbReference>
<reference evidence="2 3" key="1">
    <citation type="submission" date="2023-09" db="EMBL/GenBank/DDBJ databases">
        <authorList>
            <person name="Wang M."/>
        </authorList>
    </citation>
    <scope>NUCLEOTIDE SEQUENCE [LARGE SCALE GENOMIC DNA]</scope>
    <source>
        <strain evidence="2">GT-2023</strain>
        <tissue evidence="2">Liver</tissue>
    </source>
</reference>
<feature type="region of interest" description="Disordered" evidence="1">
    <location>
        <begin position="1"/>
        <end position="43"/>
    </location>
</feature>
<feature type="region of interest" description="Disordered" evidence="1">
    <location>
        <begin position="89"/>
        <end position="123"/>
    </location>
</feature>
<keyword evidence="3" id="KW-1185">Reference proteome</keyword>
<gene>
    <name evidence="2" type="ORF">QQF64_006195</name>
</gene>
<accession>A0ABR3MGL7</accession>
<comment type="caution">
    <text evidence="2">The sequence shown here is derived from an EMBL/GenBank/DDBJ whole genome shotgun (WGS) entry which is preliminary data.</text>
</comment>
<evidence type="ECO:0008006" key="4">
    <source>
        <dbReference type="Google" id="ProtNLM"/>
    </source>
</evidence>
<sequence length="226" mass="25660">MAPKRARGEKPAQMDPGDDVEDLQGAGGSAVELMPSESSSQDIADLKDMFQKFLMDQKVRQVRQEQENAWQETRWRSLQHQFRLLQGEVSQHTSRGNLPAAGSEDQGTSSRMSDGGQHPFAGGLLKEPKMQQLSEMDDIEHYLTTFERIATVCKWPSEDWAIRLVPLLTGKARAAYVAMDVEEMTDYGQVKEAILKKYSINSETYRQRFCTMEVLMEETPKECMFG</sequence>
<dbReference type="PANTHER" id="PTHR46888">
    <property type="entry name" value="ZINC KNUCKLE DOMAINCONTAINING PROTEIN-RELATED"/>
    <property type="match status" value="1"/>
</dbReference>
<name>A0ABR3MGL7_9TELE</name>
<evidence type="ECO:0000313" key="3">
    <source>
        <dbReference type="Proteomes" id="UP001558613"/>
    </source>
</evidence>